<name>A0A9P3G0C5_9APHY</name>
<keyword evidence="4" id="KW-1185">Reference proteome</keyword>
<evidence type="ECO:0000256" key="1">
    <source>
        <dbReference type="SAM" id="Coils"/>
    </source>
</evidence>
<evidence type="ECO:0000313" key="4">
    <source>
        <dbReference type="Proteomes" id="UP000703269"/>
    </source>
</evidence>
<accession>A0A9P3G0C5</accession>
<feature type="compositionally biased region" description="Low complexity" evidence="2">
    <location>
        <begin position="347"/>
        <end position="357"/>
    </location>
</feature>
<protein>
    <submittedName>
        <fullName evidence="3">Uncharacterized protein</fullName>
    </submittedName>
</protein>
<keyword evidence="1" id="KW-0175">Coiled coil</keyword>
<reference evidence="3 4" key="1">
    <citation type="submission" date="2021-08" db="EMBL/GenBank/DDBJ databases">
        <title>Draft Genome Sequence of Phanerochaete sordida strain YK-624.</title>
        <authorList>
            <person name="Mori T."/>
            <person name="Dohra H."/>
            <person name="Suzuki T."/>
            <person name="Kawagishi H."/>
            <person name="Hirai H."/>
        </authorList>
    </citation>
    <scope>NUCLEOTIDE SEQUENCE [LARGE SCALE GENOMIC DNA]</scope>
    <source>
        <strain evidence="3 4">YK-624</strain>
    </source>
</reference>
<dbReference type="EMBL" id="BPQB01000003">
    <property type="protein sequence ID" value="GJE85898.1"/>
    <property type="molecule type" value="Genomic_DNA"/>
</dbReference>
<feature type="compositionally biased region" description="Basic and acidic residues" evidence="2">
    <location>
        <begin position="152"/>
        <end position="162"/>
    </location>
</feature>
<feature type="compositionally biased region" description="Basic and acidic residues" evidence="2">
    <location>
        <begin position="36"/>
        <end position="59"/>
    </location>
</feature>
<feature type="compositionally biased region" description="Basic and acidic residues" evidence="2">
    <location>
        <begin position="176"/>
        <end position="190"/>
    </location>
</feature>
<dbReference type="OrthoDB" id="3203770at2759"/>
<gene>
    <name evidence="3" type="ORF">PsYK624_019770</name>
</gene>
<feature type="compositionally biased region" description="Polar residues" evidence="2">
    <location>
        <begin position="307"/>
        <end position="329"/>
    </location>
</feature>
<dbReference type="AlphaFoldDB" id="A0A9P3G0C5"/>
<evidence type="ECO:0000256" key="2">
    <source>
        <dbReference type="SAM" id="MobiDB-lite"/>
    </source>
</evidence>
<feature type="region of interest" description="Disordered" evidence="2">
    <location>
        <begin position="1"/>
        <end position="363"/>
    </location>
</feature>
<feature type="compositionally biased region" description="Polar residues" evidence="2">
    <location>
        <begin position="216"/>
        <end position="233"/>
    </location>
</feature>
<feature type="compositionally biased region" description="Polar residues" evidence="2">
    <location>
        <begin position="133"/>
        <end position="143"/>
    </location>
</feature>
<organism evidence="3 4">
    <name type="scientific">Phanerochaete sordida</name>
    <dbReference type="NCBI Taxonomy" id="48140"/>
    <lineage>
        <taxon>Eukaryota</taxon>
        <taxon>Fungi</taxon>
        <taxon>Dikarya</taxon>
        <taxon>Basidiomycota</taxon>
        <taxon>Agaricomycotina</taxon>
        <taxon>Agaricomycetes</taxon>
        <taxon>Polyporales</taxon>
        <taxon>Phanerochaetaceae</taxon>
        <taxon>Phanerochaete</taxon>
    </lineage>
</organism>
<dbReference type="Proteomes" id="UP000703269">
    <property type="component" value="Unassembled WGS sequence"/>
</dbReference>
<feature type="compositionally biased region" description="Low complexity" evidence="2">
    <location>
        <begin position="246"/>
        <end position="298"/>
    </location>
</feature>
<feature type="coiled-coil region" evidence="1">
    <location>
        <begin position="574"/>
        <end position="649"/>
    </location>
</feature>
<feature type="compositionally biased region" description="Polar residues" evidence="2">
    <location>
        <begin position="107"/>
        <end position="122"/>
    </location>
</feature>
<comment type="caution">
    <text evidence="3">The sequence shown here is derived from an EMBL/GenBank/DDBJ whole genome shotgun (WGS) entry which is preliminary data.</text>
</comment>
<sequence length="722" mass="76618">MPATEATGLPQRTRPMTRASLKSLNFSSMGKALADAMHKDSKDSVGEKEKGKRVKDSTVSKRSSLVPPPATSADKTATVRREKAASPDATAAVKSSRRLSGVPKPSGGTSSEEQCSPNTISPKISAKRASSVRPRSSLITTSALPKYRPRSMHVESAGEKRGPSPPARAGTRRRLSTSDDDKGDKEEKGKSMLLDLTKPTQKTTRAISPLPHRNALQVNLTTAINVTPSTPSTPEKKNSKAGATASRTSSSPTRVPSPTRPKQTKAAKPAAATITRPPSSASSSSSSRAPISAPSTPTIIRRIAHRSNGSVRTRTDSGPSPSPLRTSIPSGPDSPFANVSVRKKTSRGPTPSSSRSSLITNPTPIILTADSSMDSMEANDVEFMLSQMASPSAPTPALPRFRTIDLLDEPAPATPQRLSPFTLPSRANLSYLSPAPPSTDGSPFLRPQRRGMPVGNERGSILSWEQLAQHNQSMGTPDVDQMLAEVDAPFRSLMASPTPSHLTLADIPESPTLSAMPSPSGYGSISQVLLPDVTPAPAPHPQLRYYDDSAEPSPIESSNATMLRLQLASVEIMAQERLARIAALEAQLAAATEARLRDAEELAQQISTLEEQVHGNLAKPEADKLARYAASLEEQLAQAQILRDEAVAEALKRAALDAVASQRATLQKQQAMWSVSAAACDAHSAWRAVKCTAEGELEAVRSSREVLNALLAGLSQSLQQSV</sequence>
<proteinExistence type="predicted"/>
<evidence type="ECO:0000313" key="3">
    <source>
        <dbReference type="EMBL" id="GJE85898.1"/>
    </source>
</evidence>